<accession>A0AA89BS81</accession>
<comment type="similarity">
    <text evidence="3">Belongs to the MIP/aquaporin (TC 1.A.8) family.</text>
</comment>
<dbReference type="Gene3D" id="2.10.110.30">
    <property type="match status" value="1"/>
</dbReference>
<dbReference type="PANTHER" id="PTHR21497:SF24">
    <property type="entry name" value="E3 UBIQUITIN-PROTEIN LIGASE UBR1"/>
    <property type="match status" value="1"/>
</dbReference>
<dbReference type="PANTHER" id="PTHR21497">
    <property type="entry name" value="UBIQUITIN LIGASE E3 ALPHA-RELATED"/>
    <property type="match status" value="1"/>
</dbReference>
<dbReference type="GO" id="GO:0008270">
    <property type="term" value="F:zinc ion binding"/>
    <property type="evidence" value="ECO:0007669"/>
    <property type="project" value="UniProtKB-UniRule"/>
</dbReference>
<evidence type="ECO:0000256" key="12">
    <source>
        <dbReference type="SAM" id="MobiDB-lite"/>
    </source>
</evidence>
<feature type="zinc finger region" description="UBR-type" evidence="10">
    <location>
        <begin position="81"/>
        <end position="152"/>
    </location>
</feature>
<evidence type="ECO:0000256" key="10">
    <source>
        <dbReference type="PROSITE-ProRule" id="PRU00508"/>
    </source>
</evidence>
<dbReference type="Proteomes" id="UP001186944">
    <property type="component" value="Unassembled WGS sequence"/>
</dbReference>
<evidence type="ECO:0000256" key="1">
    <source>
        <dbReference type="ARBA" id="ARBA00000900"/>
    </source>
</evidence>
<evidence type="ECO:0000259" key="13">
    <source>
        <dbReference type="PROSITE" id="PS51157"/>
    </source>
</evidence>
<evidence type="ECO:0000256" key="4">
    <source>
        <dbReference type="ARBA" id="ARBA00022679"/>
    </source>
</evidence>
<evidence type="ECO:0000256" key="6">
    <source>
        <dbReference type="ARBA" id="ARBA00022771"/>
    </source>
</evidence>
<dbReference type="Pfam" id="PF02207">
    <property type="entry name" value="zf-UBR"/>
    <property type="match status" value="1"/>
</dbReference>
<evidence type="ECO:0000313" key="14">
    <source>
        <dbReference type="EMBL" id="KAK3092305.1"/>
    </source>
</evidence>
<dbReference type="InterPro" id="IPR014719">
    <property type="entry name" value="Ribosomal_bL12_C/ClpS-like"/>
</dbReference>
<dbReference type="Gene3D" id="3.30.1390.10">
    <property type="match status" value="1"/>
</dbReference>
<dbReference type="FunFam" id="3.30.1390.10:FF:000003">
    <property type="entry name" value="E3 ubiquitin-protein ligase UBR2 isoform X1"/>
    <property type="match status" value="1"/>
</dbReference>
<comment type="function">
    <text evidence="11">Ubiquitin ligase protein which is a component of the N-end rule pathway. Recognizes and binds to proteins bearing specific N-terminal residues that are destabilizing according to the N-end rule, leading to their ubiquitination and subsequent degradation.</text>
</comment>
<dbReference type="InterPro" id="IPR042065">
    <property type="entry name" value="E3_ELL-like"/>
</dbReference>
<dbReference type="FunFam" id="2.10.110.30:FF:000001">
    <property type="entry name" value="E3 ubiquitin-protein ligase UBR2 isoform 1"/>
    <property type="match status" value="1"/>
</dbReference>
<keyword evidence="5 11" id="KW-0479">Metal-binding</keyword>
<feature type="compositionally biased region" description="Basic and acidic residues" evidence="12">
    <location>
        <begin position="870"/>
        <end position="882"/>
    </location>
</feature>
<feature type="domain" description="UBR-type" evidence="13">
    <location>
        <begin position="81"/>
        <end position="152"/>
    </location>
</feature>
<evidence type="ECO:0000256" key="11">
    <source>
        <dbReference type="RuleBase" id="RU366018"/>
    </source>
</evidence>
<keyword evidence="8 11" id="KW-0862">Zinc</keyword>
<evidence type="ECO:0000256" key="8">
    <source>
        <dbReference type="ARBA" id="ARBA00022833"/>
    </source>
</evidence>
<proteinExistence type="inferred from homology"/>
<comment type="caution">
    <text evidence="14">The sequence shown here is derived from an EMBL/GenBank/DDBJ whole genome shotgun (WGS) entry which is preliminary data.</text>
</comment>
<evidence type="ECO:0000256" key="3">
    <source>
        <dbReference type="ARBA" id="ARBA00006175"/>
    </source>
</evidence>
<dbReference type="GO" id="GO:0005737">
    <property type="term" value="C:cytoplasm"/>
    <property type="evidence" value="ECO:0007669"/>
    <property type="project" value="TreeGrafter"/>
</dbReference>
<dbReference type="PROSITE" id="PS00221">
    <property type="entry name" value="MIP"/>
    <property type="match status" value="1"/>
</dbReference>
<dbReference type="GO" id="GO:0061630">
    <property type="term" value="F:ubiquitin protein ligase activity"/>
    <property type="evidence" value="ECO:0007669"/>
    <property type="project" value="UniProtKB-UniRule"/>
</dbReference>
<dbReference type="InterPro" id="IPR022357">
    <property type="entry name" value="MIP_CS"/>
</dbReference>
<dbReference type="InterPro" id="IPR044046">
    <property type="entry name" value="E3_ligase_UBR-like_C"/>
</dbReference>
<dbReference type="SUPFAM" id="SSF54736">
    <property type="entry name" value="ClpS-like"/>
    <property type="match status" value="1"/>
</dbReference>
<gene>
    <name evidence="14" type="ORF">FSP39_001069</name>
</gene>
<protein>
    <recommendedName>
        <fullName evidence="11">E3 ubiquitin-protein ligase</fullName>
        <ecNumber evidence="11">2.3.2.27</ecNumber>
    </recommendedName>
</protein>
<comment type="similarity">
    <text evidence="9 11">Belongs to the E3 ubiquitin-protein ligase UBR1-like family.</text>
</comment>
<evidence type="ECO:0000256" key="9">
    <source>
        <dbReference type="ARBA" id="ARBA00046341"/>
    </source>
</evidence>
<evidence type="ECO:0000313" key="15">
    <source>
        <dbReference type="Proteomes" id="UP001186944"/>
    </source>
</evidence>
<keyword evidence="7 11" id="KW-0833">Ubl conjugation pathway</keyword>
<dbReference type="InterPro" id="IPR039164">
    <property type="entry name" value="UBR1-like"/>
</dbReference>
<dbReference type="Pfam" id="PF18995">
    <property type="entry name" value="PRT6_C"/>
    <property type="match status" value="1"/>
</dbReference>
<keyword evidence="15" id="KW-1185">Reference proteome</keyword>
<evidence type="ECO:0000256" key="5">
    <source>
        <dbReference type="ARBA" id="ARBA00022723"/>
    </source>
</evidence>
<keyword evidence="4 11" id="KW-0808">Transferase</keyword>
<dbReference type="InterPro" id="IPR003769">
    <property type="entry name" value="ClpS_core"/>
</dbReference>
<dbReference type="Pfam" id="PF22960">
    <property type="entry name" value="WHD_UBR1"/>
    <property type="match status" value="1"/>
</dbReference>
<reference evidence="14" key="1">
    <citation type="submission" date="2019-08" db="EMBL/GenBank/DDBJ databases">
        <title>The improved chromosome-level genome for the pearl oyster Pinctada fucata martensii using PacBio sequencing and Hi-C.</title>
        <authorList>
            <person name="Zheng Z."/>
        </authorList>
    </citation>
    <scope>NUCLEOTIDE SEQUENCE</scope>
    <source>
        <strain evidence="14">ZZ-2019</strain>
        <tissue evidence="14">Adductor muscle</tissue>
    </source>
</reference>
<organism evidence="14 15">
    <name type="scientific">Pinctada imbricata</name>
    <name type="common">Atlantic pearl-oyster</name>
    <name type="synonym">Pinctada martensii</name>
    <dbReference type="NCBI Taxonomy" id="66713"/>
    <lineage>
        <taxon>Eukaryota</taxon>
        <taxon>Metazoa</taxon>
        <taxon>Spiralia</taxon>
        <taxon>Lophotrochozoa</taxon>
        <taxon>Mollusca</taxon>
        <taxon>Bivalvia</taxon>
        <taxon>Autobranchia</taxon>
        <taxon>Pteriomorphia</taxon>
        <taxon>Pterioida</taxon>
        <taxon>Pterioidea</taxon>
        <taxon>Pteriidae</taxon>
        <taxon>Pinctada</taxon>
    </lineage>
</organism>
<dbReference type="EC" id="2.3.2.27" evidence="11"/>
<comment type="catalytic activity">
    <reaction evidence="1 11">
        <text>S-ubiquitinyl-[E2 ubiquitin-conjugating enzyme]-L-cysteine + [acceptor protein]-L-lysine = [E2 ubiquitin-conjugating enzyme]-L-cysteine + N(6)-ubiquitinyl-[acceptor protein]-L-lysine.</text>
        <dbReference type="EC" id="2.3.2.27"/>
    </reaction>
</comment>
<dbReference type="InterPro" id="IPR055194">
    <property type="entry name" value="UBR1-like_WH"/>
</dbReference>
<dbReference type="SUPFAM" id="SSF46785">
    <property type="entry name" value="Winged helix' DNA-binding domain"/>
    <property type="match status" value="1"/>
</dbReference>
<name>A0AA89BS81_PINIB</name>
<dbReference type="InterPro" id="IPR036390">
    <property type="entry name" value="WH_DNA-bd_sf"/>
</dbReference>
<comment type="pathway">
    <text evidence="2 11">Protein modification; protein ubiquitination.</text>
</comment>
<evidence type="ECO:0000256" key="2">
    <source>
        <dbReference type="ARBA" id="ARBA00004906"/>
    </source>
</evidence>
<feature type="non-terminal residue" evidence="14">
    <location>
        <position position="1"/>
    </location>
</feature>
<dbReference type="GO" id="GO:0071596">
    <property type="term" value="P:ubiquitin-dependent protein catabolic process via the N-end rule pathway"/>
    <property type="evidence" value="ECO:0007669"/>
    <property type="project" value="UniProtKB-UniRule"/>
</dbReference>
<dbReference type="SMART" id="SM00396">
    <property type="entry name" value="ZnF_UBR1"/>
    <property type="match status" value="1"/>
</dbReference>
<dbReference type="Gene3D" id="1.10.10.2670">
    <property type="entry name" value="E3 ubiquitin-protein ligase"/>
    <property type="match status" value="1"/>
</dbReference>
<sequence>FMFNFFIFQEWLAHCGKGDLLVSLKKHWKTFVLCVYGNNHDPTKEERLAQKFLFRPMEYFLCNGDPDTVFKQLKDLDSPSAICGRVFKTGEPTYSCRDCANDPTCVLCIDCFQRSAHKKHRYRMSTSGGGGYCDCGDTEAWTSHPFCDAHRPNQGDTSEESNIIEALPDDLTDRASALFMATLKYAVEMLVWDQCDSLPHDLHPDGELHDTYVTMLFNDEVHTYEQVISTLQRAVDCSHKKAIEYATTVDREGRSCVREGTFSNCEKARHVIEHSTSRHGSKPLKVQVMHTIVVAHQSFALKMISWLQGIISKSDGLRRLFCLLSTQPQEDGQSLMEKLLLKDTQLWKVARVQSHQLLMAGVLMDQECKKQFAVLFTKHYGRVMHDFARDDHDHEVCVASLTVQIFTVPSLHYAMLVKDFVQDDHYRPVSITSHSVQIFTVGTLARMLVMEHDLLNIIMTAFLEACEEKKNNEGKLAFDRSEKSPTFKRACFMLYDLKYALICKPSPEDWCEKLRENFLRGLKSFLHLLKMMQGMDSVIRQTGMHLEYEPEWEGAFNLQLKQDDVIAEFLEWCGTDREVLIEAYKITLELLLQCKDKPATVKREDKTVHGQKARCLKYDVSTQPVSIHLPLSRFLAGLYVYMEKFGLSFNCDALQSQAVDPVELMEPPLRVQVMIAQTQAGMWRRNGYALLNQIFFYHNVKCRREMFDKDIVMLQICAAVIDSNEFLIHLLNKFNLLSWVKVEYDTPSGQDDLVRQTITLAEEFLNLLIILIGERYVPGIGQVSNQDVVKREIIHQLCISPMAHSELSKGLPEDSNHETGIESVINEVAEFRKPVSSTSASVGKFELSTDKYKEFNPFFYHYSRSEQSKAEEAQLKRKKEETPPNQALPPPVPPLFTSLFHPIVNLLQSDIMLVIMHLILQRSVAARSRSWSEAQLDRVLHLIGLALHEQKTAVMSGNPTFDFISKAVRGDRNLVVLLESLVSDHNNISHDSTKDLLTWVLKLFVEVRKMTNASSSMETLDQISMATKQESEKAKKKKARLAAKRREKIMAQISNMQKNFIKDNAELFESTDSETNLVHASSDMDVSEEQSIEFPVSVGRHKNPSISFGITKATCILCQEQQDVTTAGRCMVLAGFVQRSTVMSQCRSRVMTDGENHDPLLSPADLNTGVFTSSCGHTMHSDCWQRFFDAILAKERRRPIRIRATLSYNIDQLEFLCPLCESLSNTVIPLVPPIHSIVGEREKKEGDVSFNDWLDGLHKTVQNSIKEREKEAKSKESGEDDSFVFTPSSISSITRMMAGNVAKNFHLLWHYVYDDARGGHFSESVRDMLRKFAKDVYSVSNMSTTLISAKFVRLPEIVSQALKMAKFGLGVLADDANQRVPIMAWNTCTYTIQNIEQLLRLENKPLFGVLPARTLDCINALVKFAAVSGQITPVDVMKKHCLRLLSALFPEGHGKQRDPLSILDIDMFSLLTSLSMCLPSLYLESQSSTFSSLPFGGLKEKHVIHLTMAIHVLQIMLSWDYFSDSGYMEVEHEEDASRLLKIYVSVRQKAGLDNSRLPSPWQLAHYIKEACLPFLRCSTILYHHLTGVPVPPSFYETIVTDIDPYCRYLAIPTELSKLFIGQGEVMDTLFDLRLSDKLLSQGYVCDRLTSSLRKFYGRYGELVIHYDVPLSRMVDDILS</sequence>
<dbReference type="GO" id="GO:0000151">
    <property type="term" value="C:ubiquitin ligase complex"/>
    <property type="evidence" value="ECO:0007669"/>
    <property type="project" value="TreeGrafter"/>
</dbReference>
<evidence type="ECO:0000256" key="7">
    <source>
        <dbReference type="ARBA" id="ARBA00022786"/>
    </source>
</evidence>
<dbReference type="GO" id="GO:0016567">
    <property type="term" value="P:protein ubiquitination"/>
    <property type="evidence" value="ECO:0007669"/>
    <property type="project" value="UniProtKB-UniRule"/>
</dbReference>
<keyword evidence="6 11" id="KW-0863">Zinc-finger</keyword>
<dbReference type="PROSITE" id="PS51157">
    <property type="entry name" value="ZF_UBR"/>
    <property type="match status" value="1"/>
</dbReference>
<dbReference type="Pfam" id="PF02617">
    <property type="entry name" value="ClpS"/>
    <property type="match status" value="1"/>
</dbReference>
<dbReference type="EMBL" id="VSWD01000009">
    <property type="protein sequence ID" value="KAK3092305.1"/>
    <property type="molecule type" value="Genomic_DNA"/>
</dbReference>
<feature type="region of interest" description="Disordered" evidence="12">
    <location>
        <begin position="870"/>
        <end position="890"/>
    </location>
</feature>
<dbReference type="InterPro" id="IPR003126">
    <property type="entry name" value="Znf_UBR"/>
</dbReference>